<dbReference type="Gene3D" id="3.40.50.1100">
    <property type="match status" value="2"/>
</dbReference>
<reference evidence="2" key="1">
    <citation type="submission" date="2018-05" db="EMBL/GenBank/DDBJ databases">
        <authorList>
            <person name="Lanie J.A."/>
            <person name="Ng W.-L."/>
            <person name="Kazmierczak K.M."/>
            <person name="Andrzejewski T.M."/>
            <person name="Davidsen T.M."/>
            <person name="Wayne K.J."/>
            <person name="Tettelin H."/>
            <person name="Glass J.I."/>
            <person name="Rusch D."/>
            <person name="Podicherti R."/>
            <person name="Tsui H.-C.T."/>
            <person name="Winkler M.E."/>
        </authorList>
    </citation>
    <scope>NUCLEOTIDE SEQUENCE</scope>
</reference>
<dbReference type="PANTHER" id="PTHR42937:SF1">
    <property type="entry name" value="DIAMINOPROPIONATE AMMONIA-LYASE"/>
    <property type="match status" value="1"/>
</dbReference>
<evidence type="ECO:0000259" key="1">
    <source>
        <dbReference type="Pfam" id="PF00291"/>
    </source>
</evidence>
<proteinExistence type="predicted"/>
<dbReference type="AlphaFoldDB" id="A0A381RL28"/>
<dbReference type="EMBL" id="UINC01002024">
    <property type="protein sequence ID" value="SUZ92011.1"/>
    <property type="molecule type" value="Genomic_DNA"/>
</dbReference>
<dbReference type="SUPFAM" id="SSF53686">
    <property type="entry name" value="Tryptophan synthase beta subunit-like PLP-dependent enzymes"/>
    <property type="match status" value="1"/>
</dbReference>
<name>A0A381RL28_9ZZZZ</name>
<protein>
    <recommendedName>
        <fullName evidence="1">Tryptophan synthase beta chain-like PALP domain-containing protein</fullName>
    </recommendedName>
</protein>
<evidence type="ECO:0000313" key="2">
    <source>
        <dbReference type="EMBL" id="SUZ92011.1"/>
    </source>
</evidence>
<feature type="domain" description="Tryptophan synthase beta chain-like PALP" evidence="1">
    <location>
        <begin position="37"/>
        <end position="337"/>
    </location>
</feature>
<dbReference type="InterPro" id="IPR036052">
    <property type="entry name" value="TrpB-like_PALP_sf"/>
</dbReference>
<dbReference type="NCBIfam" id="NF006058">
    <property type="entry name" value="PRK08206.1"/>
    <property type="match status" value="1"/>
</dbReference>
<sequence length="370" mass="41589">MKDFIINYPSNILLKDITNQILENSKSIFYHRTIENYKESPLHRLFALSNYLKISNLYVKDESNRFGLDSFKVLGGSYAVSQILKKKPNTSVFCTATDGNHGKGLAWSAEKYKKKCIVFVPNDTSKLRIKAISDLGAKVEQLEMNYEDTCKYAAEISLKMNWELVQDASWVNYELIPAYIMSGYLTHFIEMEDTINKLNQPDLDIVIIQCGVGSWPASCIWYYINRYGKNKPKIILVEPTESCGVYQSFHEGKRISPKGNLSTIMSGLNCGIPAKSAWEIIKRGCDGVIKITDSEVKLAMKIFYNPLLGDSKIISGESGAAGLAGLIKCLNDNNLKKLKDHIGLNKDSRVLVFNTEGNTDKNSFSKIVEN</sequence>
<dbReference type="Pfam" id="PF00291">
    <property type="entry name" value="PALP"/>
    <property type="match status" value="1"/>
</dbReference>
<gene>
    <name evidence="2" type="ORF">METZ01_LOCUS44865</name>
</gene>
<organism evidence="2">
    <name type="scientific">marine metagenome</name>
    <dbReference type="NCBI Taxonomy" id="408172"/>
    <lineage>
        <taxon>unclassified sequences</taxon>
        <taxon>metagenomes</taxon>
        <taxon>ecological metagenomes</taxon>
    </lineage>
</organism>
<dbReference type="PANTHER" id="PTHR42937">
    <property type="match status" value="1"/>
</dbReference>
<dbReference type="InterPro" id="IPR001926">
    <property type="entry name" value="TrpB-like_PALP"/>
</dbReference>
<accession>A0A381RL28</accession>